<dbReference type="FunFam" id="3.40.50.300:FF:001197">
    <property type="entry name" value="Putative ATP-binding cassette family ATPase"/>
    <property type="match status" value="1"/>
</dbReference>
<dbReference type="InterPro" id="IPR050611">
    <property type="entry name" value="ABCF"/>
</dbReference>
<name>A0A7S3W560_EMIHU</name>
<accession>A0A7S3W560</accession>
<dbReference type="PANTHER" id="PTHR19211:SF14">
    <property type="entry name" value="ATP-BINDING CASSETTE SUB-FAMILY F MEMBER 1"/>
    <property type="match status" value="1"/>
</dbReference>
<dbReference type="InterPro" id="IPR003593">
    <property type="entry name" value="AAA+_ATPase"/>
</dbReference>
<keyword evidence="2" id="KW-0547">Nucleotide-binding</keyword>
<dbReference type="AlphaFoldDB" id="A0A7S3W560"/>
<proteinExistence type="predicted"/>
<dbReference type="FunFam" id="3.40.50.300:FF:001092">
    <property type="entry name" value="ATP-binding cassette sub-family F member 2"/>
    <property type="match status" value="1"/>
</dbReference>
<protein>
    <recommendedName>
        <fullName evidence="5">ABC transporter domain-containing protein</fullName>
    </recommendedName>
</protein>
<keyword evidence="1" id="KW-0677">Repeat</keyword>
<evidence type="ECO:0000313" key="6">
    <source>
        <dbReference type="EMBL" id="CAE0537191.1"/>
    </source>
</evidence>
<evidence type="ECO:0000256" key="4">
    <source>
        <dbReference type="SAM" id="MobiDB-lite"/>
    </source>
</evidence>
<evidence type="ECO:0000256" key="1">
    <source>
        <dbReference type="ARBA" id="ARBA00022737"/>
    </source>
</evidence>
<dbReference type="Gene3D" id="3.40.50.300">
    <property type="entry name" value="P-loop containing nucleotide triphosphate hydrolases"/>
    <property type="match status" value="2"/>
</dbReference>
<sequence>MLLLDEPTNHLDLDAVIWLQLHLAESKLTCLIVSHDQHFLNCVATDILLLDSRELHAFDDTDYDGFKKKHASFVAQRRKKAEAAQKEASRLQRELSKGGGAGATKSGRRVAKERLEEIKATAPASTREYAVKFAIEAAARKLNPPLITMEAVTFGYGPRLLFRGLGFDLSMDSRVALVGPNGCGKSTFLQLLEGSLTPDEGVVEQANGRLRIGRYSQHWVNQLPGGVSPVEHLFSLLGERPERGSPLYQQVRQELGEKGLPSSAHDLKIKDLSGGQKARVAFAAISTVRPHVLLLDEPTNHLDIESVDALVDGINGFEGGVVVISHDRRLLQTTNCALWYCDRAKQSIYPLGCEFDAYEARVLKEIAARHAADEERAQARAMLRKKRRDEARRRADAAAKKKAARAT</sequence>
<organism evidence="6">
    <name type="scientific">Emiliania huxleyi</name>
    <name type="common">Coccolithophore</name>
    <name type="synonym">Pontosphaera huxleyi</name>
    <dbReference type="NCBI Taxonomy" id="2903"/>
    <lineage>
        <taxon>Eukaryota</taxon>
        <taxon>Haptista</taxon>
        <taxon>Haptophyta</taxon>
        <taxon>Prymnesiophyceae</taxon>
        <taxon>Isochrysidales</taxon>
        <taxon>Noelaerhabdaceae</taxon>
        <taxon>Emiliania</taxon>
    </lineage>
</organism>
<dbReference type="CDD" id="cd03221">
    <property type="entry name" value="ABCF_EF-3"/>
    <property type="match status" value="1"/>
</dbReference>
<evidence type="ECO:0000256" key="2">
    <source>
        <dbReference type="ARBA" id="ARBA00022741"/>
    </source>
</evidence>
<dbReference type="PANTHER" id="PTHR19211">
    <property type="entry name" value="ATP-BINDING TRANSPORT PROTEIN-RELATED"/>
    <property type="match status" value="1"/>
</dbReference>
<dbReference type="Pfam" id="PF00005">
    <property type="entry name" value="ABC_tran"/>
    <property type="match status" value="1"/>
</dbReference>
<dbReference type="InterPro" id="IPR017871">
    <property type="entry name" value="ABC_transporter-like_CS"/>
</dbReference>
<dbReference type="GO" id="GO:0005524">
    <property type="term" value="F:ATP binding"/>
    <property type="evidence" value="ECO:0007669"/>
    <property type="project" value="UniProtKB-KW"/>
</dbReference>
<evidence type="ECO:0000259" key="5">
    <source>
        <dbReference type="PROSITE" id="PS50893"/>
    </source>
</evidence>
<dbReference type="InterPro" id="IPR003439">
    <property type="entry name" value="ABC_transporter-like_ATP-bd"/>
</dbReference>
<gene>
    <name evidence="6" type="ORF">EHUX00137_LOCUS9500</name>
</gene>
<dbReference type="SMART" id="SM00382">
    <property type="entry name" value="AAA"/>
    <property type="match status" value="1"/>
</dbReference>
<feature type="compositionally biased region" description="Basic and acidic residues" evidence="4">
    <location>
        <begin position="388"/>
        <end position="399"/>
    </location>
</feature>
<feature type="domain" description="ABC transporter" evidence="5">
    <location>
        <begin position="147"/>
        <end position="368"/>
    </location>
</feature>
<dbReference type="PROSITE" id="PS00211">
    <property type="entry name" value="ABC_TRANSPORTER_1"/>
    <property type="match status" value="1"/>
</dbReference>
<keyword evidence="3" id="KW-0067">ATP-binding</keyword>
<dbReference type="PROSITE" id="PS50893">
    <property type="entry name" value="ABC_TRANSPORTER_2"/>
    <property type="match status" value="1"/>
</dbReference>
<evidence type="ECO:0000256" key="3">
    <source>
        <dbReference type="ARBA" id="ARBA00022840"/>
    </source>
</evidence>
<dbReference type="GO" id="GO:0016887">
    <property type="term" value="F:ATP hydrolysis activity"/>
    <property type="evidence" value="ECO:0007669"/>
    <property type="project" value="InterPro"/>
</dbReference>
<reference evidence="6" key="1">
    <citation type="submission" date="2021-01" db="EMBL/GenBank/DDBJ databases">
        <authorList>
            <person name="Corre E."/>
            <person name="Pelletier E."/>
            <person name="Niang G."/>
            <person name="Scheremetjew M."/>
            <person name="Finn R."/>
            <person name="Kale V."/>
            <person name="Holt S."/>
            <person name="Cochrane G."/>
            <person name="Meng A."/>
            <person name="Brown T."/>
            <person name="Cohen L."/>
        </authorList>
    </citation>
    <scope>NUCLEOTIDE SEQUENCE</scope>
    <source>
        <strain evidence="6">379</strain>
    </source>
</reference>
<dbReference type="InterPro" id="IPR027417">
    <property type="entry name" value="P-loop_NTPase"/>
</dbReference>
<dbReference type="SUPFAM" id="SSF52540">
    <property type="entry name" value="P-loop containing nucleoside triphosphate hydrolases"/>
    <property type="match status" value="2"/>
</dbReference>
<feature type="region of interest" description="Disordered" evidence="4">
    <location>
        <begin position="377"/>
        <end position="407"/>
    </location>
</feature>
<dbReference type="EMBL" id="HBIR01012963">
    <property type="protein sequence ID" value="CAE0537191.1"/>
    <property type="molecule type" value="Transcribed_RNA"/>
</dbReference>